<keyword evidence="1" id="KW-0812">Transmembrane</keyword>
<protein>
    <submittedName>
        <fullName evidence="2">Uncharacterized protein</fullName>
    </submittedName>
</protein>
<gene>
    <name evidence="2" type="ORF">GHK86_14810</name>
</gene>
<comment type="caution">
    <text evidence="2">The sequence shown here is derived from an EMBL/GenBank/DDBJ whole genome shotgun (WGS) entry which is preliminary data.</text>
</comment>
<proteinExistence type="predicted"/>
<name>A0ABW9QVU8_9ACTN</name>
<evidence type="ECO:0000256" key="1">
    <source>
        <dbReference type="SAM" id="Phobius"/>
    </source>
</evidence>
<organism evidence="2 3">
    <name type="scientific">Acidiferrimicrobium australe</name>
    <dbReference type="NCBI Taxonomy" id="2664430"/>
    <lineage>
        <taxon>Bacteria</taxon>
        <taxon>Bacillati</taxon>
        <taxon>Actinomycetota</taxon>
        <taxon>Acidimicrobiia</taxon>
        <taxon>Acidimicrobiales</taxon>
        <taxon>Acidimicrobiaceae</taxon>
        <taxon>Acidiferrimicrobium</taxon>
    </lineage>
</organism>
<keyword evidence="1" id="KW-1133">Transmembrane helix</keyword>
<dbReference type="Proteomes" id="UP000437736">
    <property type="component" value="Unassembled WGS sequence"/>
</dbReference>
<evidence type="ECO:0000313" key="2">
    <source>
        <dbReference type="EMBL" id="MST33985.1"/>
    </source>
</evidence>
<feature type="transmembrane region" description="Helical" evidence="1">
    <location>
        <begin position="48"/>
        <end position="70"/>
    </location>
</feature>
<reference evidence="2 3" key="1">
    <citation type="submission" date="2019-11" db="EMBL/GenBank/DDBJ databases">
        <title>Acidiferrimicrobium australis gen. nov., sp. nov., an acidophilic and obligately heterotrophic, member of the Actinobacteria that catalyses dissimilatory oxido- reduction of iron isolated from metal-rich acidic water in Chile.</title>
        <authorList>
            <person name="Gonzalez D."/>
            <person name="Huber K."/>
            <person name="Hedrich S."/>
            <person name="Rojas-Villalobos C."/>
            <person name="Quatrini R."/>
            <person name="Dinamarca M.A."/>
            <person name="Schwarz A."/>
            <person name="Canales C."/>
            <person name="Nancucheo I."/>
        </authorList>
    </citation>
    <scope>NUCLEOTIDE SEQUENCE [LARGE SCALE GENOMIC DNA]</scope>
    <source>
        <strain evidence="2 3">USS-CCA1</strain>
    </source>
</reference>
<keyword evidence="3" id="KW-1185">Reference proteome</keyword>
<accession>A0ABW9QVU8</accession>
<keyword evidence="1" id="KW-0472">Membrane</keyword>
<sequence>MAALVGGAAMMSHRGAVFTLVAAALWVPELRALLLGSMSVTTALTRMAVAVVVAWAAVALVSTVMETYMARNAADRPERRQPES</sequence>
<evidence type="ECO:0000313" key="3">
    <source>
        <dbReference type="Proteomes" id="UP000437736"/>
    </source>
</evidence>
<dbReference type="EMBL" id="WJHE01000798">
    <property type="protein sequence ID" value="MST33985.1"/>
    <property type="molecule type" value="Genomic_DNA"/>
</dbReference>